<dbReference type="Proteomes" id="UP000184185">
    <property type="component" value="Unassembled WGS sequence"/>
</dbReference>
<sequence length="566" mass="63982">MRVTNKMIMNNASSNINSTKEIVNTRNKQMTSQKKIDRPSDDPVVAVRSLRLSTTLSQVTQYYSKNIPDASSWLDVTETSLINIRNLMTDCRTLAVKGSTDTYNAEDRSTMITQLEALQKQVFAEGNADYAKRTVFTGYRTNCNLVFTEDENETKYRINQTLTAETEMEEHRYYEGVTKVPTTTGGVKNPFLDPADPDYDPNIKINDMAQTNFYRMRLNYGDIESINKITIKDAKNNEMASFSYYSGAGVIDEDEIDDVYNRDPATEDLVELPASGGFNLISFEDETAWANTIITIGGAEVKAEGEKTVPDNGIIVIKETGDIIFGKDVAASLKNNNATVEVQYDKTGFKEGELRPEYYYNCQKRYDPNDVDKNIPYTKFNENGERIYFDIEYTVAANQTININTEACDVFTSDIQRDLAEMIDAVKRTISAHDKLDEITKMKDETQYASDEYQEYLASWYDAVKKECDYFEDNLQKLFKTELGKIDTYYATISLGITDLGCKKDSLKLTQKRVGDQQETVQGLQSTNDDLDLSQIIIDYTAAYTAYQASLTAAGKLGDSTLLNYL</sequence>
<accession>A0A1M6H017</accession>
<reference evidence="2 3" key="1">
    <citation type="submission" date="2016-11" db="EMBL/GenBank/DDBJ databases">
        <authorList>
            <person name="Jaros S."/>
            <person name="Januszkiewicz K."/>
            <person name="Wedrychowicz H."/>
        </authorList>
    </citation>
    <scope>NUCLEOTIDE SEQUENCE [LARGE SCALE GENOMIC DNA]</scope>
    <source>
        <strain evidence="2 3">DSM 14809</strain>
    </source>
</reference>
<feature type="domain" description="Flagellin N-terminal" evidence="1">
    <location>
        <begin position="5"/>
        <end position="139"/>
    </location>
</feature>
<dbReference type="PANTHER" id="PTHR42792">
    <property type="entry name" value="FLAGELLIN"/>
    <property type="match status" value="1"/>
</dbReference>
<keyword evidence="2" id="KW-0969">Cilium</keyword>
<dbReference type="InterPro" id="IPR001029">
    <property type="entry name" value="Flagellin_N"/>
</dbReference>
<keyword evidence="3" id="KW-1185">Reference proteome</keyword>
<evidence type="ECO:0000313" key="2">
    <source>
        <dbReference type="EMBL" id="SHJ15492.1"/>
    </source>
</evidence>
<dbReference type="STRING" id="185007.SAMN02910350_01439"/>
<gene>
    <name evidence="2" type="ORF">SAMN02745725_01889</name>
</gene>
<dbReference type="GO" id="GO:0009288">
    <property type="term" value="C:bacterial-type flagellum"/>
    <property type="evidence" value="ECO:0007669"/>
    <property type="project" value="InterPro"/>
</dbReference>
<dbReference type="Pfam" id="PF00669">
    <property type="entry name" value="Flagellin_N"/>
    <property type="match status" value="1"/>
</dbReference>
<organism evidence="2 3">
    <name type="scientific">Pseudobutyrivibrio xylanivorans DSM 14809</name>
    <dbReference type="NCBI Taxonomy" id="1123012"/>
    <lineage>
        <taxon>Bacteria</taxon>
        <taxon>Bacillati</taxon>
        <taxon>Bacillota</taxon>
        <taxon>Clostridia</taxon>
        <taxon>Lachnospirales</taxon>
        <taxon>Lachnospiraceae</taxon>
        <taxon>Pseudobutyrivibrio</taxon>
    </lineage>
</organism>
<keyword evidence="2" id="KW-0966">Cell projection</keyword>
<dbReference type="SUPFAM" id="SSF64518">
    <property type="entry name" value="Phase 1 flagellin"/>
    <property type="match status" value="1"/>
</dbReference>
<dbReference type="InterPro" id="IPR001492">
    <property type="entry name" value="Flagellin"/>
</dbReference>
<dbReference type="OrthoDB" id="9758307at2"/>
<dbReference type="RefSeq" id="WP_072916722.1">
    <property type="nucleotide sequence ID" value="NZ_FQYQ01000011.1"/>
</dbReference>
<protein>
    <submittedName>
        <fullName evidence="2">Flagellar hook-associated protein 3 FlgL</fullName>
    </submittedName>
</protein>
<keyword evidence="2" id="KW-0282">Flagellum</keyword>
<dbReference type="PANTHER" id="PTHR42792:SF1">
    <property type="entry name" value="FLAGELLAR HOOK-ASSOCIATED PROTEIN 3"/>
    <property type="match status" value="1"/>
</dbReference>
<dbReference type="EMBL" id="FQYQ01000011">
    <property type="protein sequence ID" value="SHJ15492.1"/>
    <property type="molecule type" value="Genomic_DNA"/>
</dbReference>
<dbReference type="Gene3D" id="1.20.1330.10">
    <property type="entry name" value="f41 fragment of flagellin, N-terminal domain"/>
    <property type="match status" value="2"/>
</dbReference>
<evidence type="ECO:0000259" key="1">
    <source>
        <dbReference type="Pfam" id="PF00669"/>
    </source>
</evidence>
<dbReference type="GO" id="GO:0005198">
    <property type="term" value="F:structural molecule activity"/>
    <property type="evidence" value="ECO:0007669"/>
    <property type="project" value="InterPro"/>
</dbReference>
<dbReference type="AlphaFoldDB" id="A0A1M6H017"/>
<proteinExistence type="predicted"/>
<name>A0A1M6H017_PSEXY</name>
<evidence type="ECO:0000313" key="3">
    <source>
        <dbReference type="Proteomes" id="UP000184185"/>
    </source>
</evidence>